<dbReference type="KEGG" id="ibu:IB211_01118"/>
<reference evidence="2" key="2">
    <citation type="submission" date="2015-04" db="EMBL/GenBank/DDBJ databases">
        <title>A butyrogenic pathway from the amino acid lysine in a human gut commensal.</title>
        <authorList>
            <person name="de Vos W.M."/>
            <person name="Bui N.T.P."/>
            <person name="Plugge C.M."/>
            <person name="Ritari J."/>
        </authorList>
    </citation>
    <scope>NUCLEOTIDE SEQUENCE [LARGE SCALE GENOMIC DNA]</scope>
    <source>
        <strain evidence="2">AF211</strain>
    </source>
</reference>
<name>A0A0S2W2Y2_9FIRM</name>
<dbReference type="EMBL" id="CP011307">
    <property type="protein sequence ID" value="ALP93511.1"/>
    <property type="molecule type" value="Genomic_DNA"/>
</dbReference>
<accession>A0A0S2W2Y2</accession>
<protein>
    <recommendedName>
        <fullName evidence="3">YolD-like protein</fullName>
    </recommendedName>
</protein>
<dbReference type="AlphaFoldDB" id="A0A0S2W2Y2"/>
<dbReference type="PATRIC" id="fig|1297617.4.peg.1137"/>
<gene>
    <name evidence="1" type="ORF">IB211_01118</name>
</gene>
<organism evidence="1 2">
    <name type="scientific">Intestinimonas butyriciproducens</name>
    <dbReference type="NCBI Taxonomy" id="1297617"/>
    <lineage>
        <taxon>Bacteria</taxon>
        <taxon>Bacillati</taxon>
        <taxon>Bacillota</taxon>
        <taxon>Clostridia</taxon>
        <taxon>Eubacteriales</taxon>
        <taxon>Intestinimonas</taxon>
    </lineage>
</organism>
<proteinExistence type="predicted"/>
<keyword evidence="2" id="KW-1185">Reference proteome</keyword>
<dbReference type="STRING" id="1297617.IB211_01118"/>
<evidence type="ECO:0000313" key="1">
    <source>
        <dbReference type="EMBL" id="ALP93511.1"/>
    </source>
</evidence>
<evidence type="ECO:0008006" key="3">
    <source>
        <dbReference type="Google" id="ProtNLM"/>
    </source>
</evidence>
<reference evidence="1 2" key="1">
    <citation type="journal article" date="2015" name="Nat. Commun.">
        <title>Production of butyrate from lysine and the Amadori product fructoselysine by a human gut commensal.</title>
        <authorList>
            <person name="Bui T.P."/>
            <person name="Ritari J."/>
            <person name="Boeren S."/>
            <person name="de Waard P."/>
            <person name="Plugge C.M."/>
            <person name="de Vos W.M."/>
        </authorList>
    </citation>
    <scope>NUCLEOTIDE SEQUENCE [LARGE SCALE GENOMIC DNA]</scope>
    <source>
        <strain evidence="1 2">AF211</strain>
    </source>
</reference>
<evidence type="ECO:0000313" key="2">
    <source>
        <dbReference type="Proteomes" id="UP000064844"/>
    </source>
</evidence>
<sequence length="120" mass="13749">MSAHDRAAQFSPFAALTGYEGVLQETGRVTEQRIDLTEEQKAVLDHRLRWLAEQGNSHPAVSITYFVKDARKEGGAYLTHSGKIRKIQEYERLLVLEDGIQIPIDDILMLEIEHFRVELE</sequence>
<dbReference type="Proteomes" id="UP000064844">
    <property type="component" value="Chromosome"/>
</dbReference>